<dbReference type="EMBL" id="CP000282">
    <property type="protein sequence ID" value="ABD79359.1"/>
    <property type="molecule type" value="Genomic_DNA"/>
</dbReference>
<dbReference type="SUPFAM" id="SSF88659">
    <property type="entry name" value="Sigma3 and sigma4 domains of RNA polymerase sigma factors"/>
    <property type="match status" value="1"/>
</dbReference>
<dbReference type="PANTHER" id="PTHR43133:SF8">
    <property type="entry name" value="RNA POLYMERASE SIGMA FACTOR HI_1459-RELATED"/>
    <property type="match status" value="1"/>
</dbReference>
<dbReference type="CDD" id="cd06171">
    <property type="entry name" value="Sigma70_r4"/>
    <property type="match status" value="1"/>
</dbReference>
<evidence type="ECO:0000256" key="3">
    <source>
        <dbReference type="ARBA" id="ARBA00023082"/>
    </source>
</evidence>
<evidence type="ECO:0000256" key="2">
    <source>
        <dbReference type="ARBA" id="ARBA00023015"/>
    </source>
</evidence>
<feature type="domain" description="RNA polymerase sigma-70 region 2" evidence="7">
    <location>
        <begin position="28"/>
        <end position="94"/>
    </location>
</feature>
<dbReference type="NCBIfam" id="TIGR02937">
    <property type="entry name" value="sigma70-ECF"/>
    <property type="match status" value="1"/>
</dbReference>
<dbReference type="HOGENOM" id="CLU_047691_3_0_6"/>
<evidence type="ECO:0000259" key="8">
    <source>
        <dbReference type="Pfam" id="PF08281"/>
    </source>
</evidence>
<feature type="region of interest" description="Disordered" evidence="6">
    <location>
        <begin position="96"/>
        <end position="119"/>
    </location>
</feature>
<evidence type="ECO:0000256" key="5">
    <source>
        <dbReference type="ARBA" id="ARBA00023163"/>
    </source>
</evidence>
<keyword evidence="3" id="KW-0731">Sigma factor</keyword>
<organism evidence="9 10">
    <name type="scientific">Saccharophagus degradans (strain 2-40 / ATCC 43961 / DSM 17024)</name>
    <dbReference type="NCBI Taxonomy" id="203122"/>
    <lineage>
        <taxon>Bacteria</taxon>
        <taxon>Pseudomonadati</taxon>
        <taxon>Pseudomonadota</taxon>
        <taxon>Gammaproteobacteria</taxon>
        <taxon>Cellvibrionales</taxon>
        <taxon>Cellvibrionaceae</taxon>
        <taxon>Saccharophagus</taxon>
    </lineage>
</organism>
<proteinExistence type="inferred from homology"/>
<dbReference type="Pfam" id="PF04542">
    <property type="entry name" value="Sigma70_r2"/>
    <property type="match status" value="1"/>
</dbReference>
<dbReference type="InterPro" id="IPR014284">
    <property type="entry name" value="RNA_pol_sigma-70_dom"/>
</dbReference>
<accession>Q21PM0</accession>
<dbReference type="OrthoDB" id="9797134at2"/>
<comment type="similarity">
    <text evidence="1">Belongs to the sigma-70 factor family. ECF subfamily.</text>
</comment>
<feature type="domain" description="RNA polymerase sigma factor 70 region 4 type 2" evidence="8">
    <location>
        <begin position="125"/>
        <end position="176"/>
    </location>
</feature>
<keyword evidence="4" id="KW-0238">DNA-binding</keyword>
<dbReference type="GO" id="GO:0003677">
    <property type="term" value="F:DNA binding"/>
    <property type="evidence" value="ECO:0007669"/>
    <property type="project" value="UniProtKB-KW"/>
</dbReference>
<dbReference type="InterPro" id="IPR013325">
    <property type="entry name" value="RNA_pol_sigma_r2"/>
</dbReference>
<dbReference type="InterPro" id="IPR013249">
    <property type="entry name" value="RNA_pol_sigma70_r4_t2"/>
</dbReference>
<dbReference type="Gene3D" id="1.10.1740.10">
    <property type="match status" value="1"/>
</dbReference>
<dbReference type="InterPro" id="IPR036388">
    <property type="entry name" value="WH-like_DNA-bd_sf"/>
</dbReference>
<evidence type="ECO:0000256" key="6">
    <source>
        <dbReference type="SAM" id="MobiDB-lite"/>
    </source>
</evidence>
<dbReference type="GeneID" id="98611811"/>
<dbReference type="eggNOG" id="COG1595">
    <property type="taxonomic scope" value="Bacteria"/>
</dbReference>
<evidence type="ECO:0000313" key="9">
    <source>
        <dbReference type="EMBL" id="ABD79359.1"/>
    </source>
</evidence>
<evidence type="ECO:0000256" key="4">
    <source>
        <dbReference type="ARBA" id="ARBA00023125"/>
    </source>
</evidence>
<gene>
    <name evidence="9" type="ordered locus">Sde_0095</name>
</gene>
<keyword evidence="10" id="KW-1185">Reference proteome</keyword>
<dbReference type="Proteomes" id="UP000001947">
    <property type="component" value="Chromosome"/>
</dbReference>
<dbReference type="InterPro" id="IPR007627">
    <property type="entry name" value="RNA_pol_sigma70_r2"/>
</dbReference>
<dbReference type="GO" id="GO:0006352">
    <property type="term" value="P:DNA-templated transcription initiation"/>
    <property type="evidence" value="ECO:0007669"/>
    <property type="project" value="InterPro"/>
</dbReference>
<dbReference type="InterPro" id="IPR039425">
    <property type="entry name" value="RNA_pol_sigma-70-like"/>
</dbReference>
<reference evidence="9 10" key="1">
    <citation type="journal article" date="2008" name="PLoS Genet.">
        <title>Complete genome sequence of the complex carbohydrate-degrading marine bacterium, Saccharophagus degradans strain 2-40 T.</title>
        <authorList>
            <person name="Weiner R.M."/>
            <person name="Taylor L.E.II."/>
            <person name="Henrissat B."/>
            <person name="Hauser L."/>
            <person name="Land M."/>
            <person name="Coutinho P.M."/>
            <person name="Rancurel C."/>
            <person name="Saunders E.H."/>
            <person name="Longmire A.G."/>
            <person name="Zhang H."/>
            <person name="Bayer E.A."/>
            <person name="Gilbert H.J."/>
            <person name="Larimer F."/>
            <person name="Zhulin I.B."/>
            <person name="Ekborg N.A."/>
            <person name="Lamed R."/>
            <person name="Richardson P.M."/>
            <person name="Borovok I."/>
            <person name="Hutcheson S."/>
        </authorList>
    </citation>
    <scope>NUCLEOTIDE SEQUENCE [LARGE SCALE GENOMIC DNA]</scope>
    <source>
        <strain evidence="10">2-40 / ATCC 43961 / DSM 17024</strain>
    </source>
</reference>
<sequence length="186" mass="21364">MKHDSEQILNEWLVAAAQAGDSAALQRLIARWQPRLLSYSVSQLQDREAAQDVVQEVMLQITKKLMQLQDPAAFPKWAYQILQRRGIDWIRRKQTRRKYEQPMPDDESHVELGGTTTPDHAQNISLQQALHSLEPEAQQIIRLFYMEGFSVQEIGSIIDKPEGTVKSRLFAARNKLKQVLEGGHHD</sequence>
<keyword evidence="5" id="KW-0804">Transcription</keyword>
<dbReference type="PANTHER" id="PTHR43133">
    <property type="entry name" value="RNA POLYMERASE ECF-TYPE SIGMA FACTO"/>
    <property type="match status" value="1"/>
</dbReference>
<dbReference type="RefSeq" id="WP_011466583.1">
    <property type="nucleotide sequence ID" value="NC_007912.1"/>
</dbReference>
<dbReference type="SUPFAM" id="SSF88946">
    <property type="entry name" value="Sigma2 domain of RNA polymerase sigma factors"/>
    <property type="match status" value="1"/>
</dbReference>
<dbReference type="GO" id="GO:0016987">
    <property type="term" value="F:sigma factor activity"/>
    <property type="evidence" value="ECO:0007669"/>
    <property type="project" value="UniProtKB-KW"/>
</dbReference>
<evidence type="ECO:0000259" key="7">
    <source>
        <dbReference type="Pfam" id="PF04542"/>
    </source>
</evidence>
<protein>
    <submittedName>
        <fullName evidence="9">Sigma-70 region 4</fullName>
    </submittedName>
</protein>
<dbReference type="AlphaFoldDB" id="Q21PM0"/>
<dbReference type="KEGG" id="sde:Sde_0095"/>
<dbReference type="Gene3D" id="1.10.10.10">
    <property type="entry name" value="Winged helix-like DNA-binding domain superfamily/Winged helix DNA-binding domain"/>
    <property type="match status" value="1"/>
</dbReference>
<evidence type="ECO:0000256" key="1">
    <source>
        <dbReference type="ARBA" id="ARBA00010641"/>
    </source>
</evidence>
<dbReference type="STRING" id="203122.Sde_0095"/>
<dbReference type="Pfam" id="PF08281">
    <property type="entry name" value="Sigma70_r4_2"/>
    <property type="match status" value="1"/>
</dbReference>
<keyword evidence="2" id="KW-0805">Transcription regulation</keyword>
<evidence type="ECO:0000313" key="10">
    <source>
        <dbReference type="Proteomes" id="UP000001947"/>
    </source>
</evidence>
<dbReference type="InterPro" id="IPR013324">
    <property type="entry name" value="RNA_pol_sigma_r3/r4-like"/>
</dbReference>
<name>Q21PM0_SACD2</name>